<dbReference type="InterPro" id="IPR011251">
    <property type="entry name" value="Luciferase-like_dom"/>
</dbReference>
<keyword evidence="7" id="KW-1185">Reference proteome</keyword>
<evidence type="ECO:0000256" key="1">
    <source>
        <dbReference type="ARBA" id="ARBA00022630"/>
    </source>
</evidence>
<feature type="domain" description="Luciferase-like" evidence="5">
    <location>
        <begin position="29"/>
        <end position="235"/>
    </location>
</feature>
<evidence type="ECO:0000313" key="6">
    <source>
        <dbReference type="EMBL" id="GHH32580.1"/>
    </source>
</evidence>
<dbReference type="Pfam" id="PF00296">
    <property type="entry name" value="Bac_luciferase"/>
    <property type="match status" value="1"/>
</dbReference>
<dbReference type="Proteomes" id="UP000635387">
    <property type="component" value="Unassembled WGS sequence"/>
</dbReference>
<proteinExistence type="predicted"/>
<dbReference type="PANTHER" id="PTHR42847">
    <property type="entry name" value="ALKANESULFONATE MONOOXYGENASE"/>
    <property type="match status" value="1"/>
</dbReference>
<keyword evidence="2" id="KW-0288">FMN</keyword>
<protein>
    <recommendedName>
        <fullName evidence="5">Luciferase-like domain-containing protein</fullName>
    </recommendedName>
</protein>
<reference evidence="7" key="1">
    <citation type="journal article" date="2019" name="Int. J. Syst. Evol. Microbiol.">
        <title>The Global Catalogue of Microorganisms (GCM) 10K type strain sequencing project: providing services to taxonomists for standard genome sequencing and annotation.</title>
        <authorList>
            <consortium name="The Broad Institute Genomics Platform"/>
            <consortium name="The Broad Institute Genome Sequencing Center for Infectious Disease"/>
            <person name="Wu L."/>
            <person name="Ma J."/>
        </authorList>
    </citation>
    <scope>NUCLEOTIDE SEQUENCE [LARGE SCALE GENOMIC DNA]</scope>
    <source>
        <strain evidence="7">CGMCC 4.7683</strain>
    </source>
</reference>
<evidence type="ECO:0000256" key="4">
    <source>
        <dbReference type="ARBA" id="ARBA00023033"/>
    </source>
</evidence>
<dbReference type="PANTHER" id="PTHR42847:SF4">
    <property type="entry name" value="ALKANESULFONATE MONOOXYGENASE-RELATED"/>
    <property type="match status" value="1"/>
</dbReference>
<keyword evidence="3" id="KW-0560">Oxidoreductase</keyword>
<dbReference type="EMBL" id="BNAY01000010">
    <property type="protein sequence ID" value="GHH32580.1"/>
    <property type="molecule type" value="Genomic_DNA"/>
</dbReference>
<keyword evidence="1" id="KW-0285">Flavoprotein</keyword>
<keyword evidence="4" id="KW-0503">Monooxygenase</keyword>
<evidence type="ECO:0000259" key="5">
    <source>
        <dbReference type="Pfam" id="PF00296"/>
    </source>
</evidence>
<comment type="caution">
    <text evidence="6">The sequence shown here is derived from an EMBL/GenBank/DDBJ whole genome shotgun (WGS) entry which is preliminary data.</text>
</comment>
<sequence length="275" mass="30567">MRRRTVAGMNLRSALWLPIFDELSDPVVIARLAAEAEEAGWHGLFVWDHVRWDEPVRAIADPWITLAAVASATEKLVFGPMVTPLARRRPVKLARETATLDRLSGGRLILGAGLGSDRFGGEFSKTGDEQDDRKRGEMLDESLEILTAAWSGEPVRHHGEHYTVDDITFLPRPARPVPVWLAGFPGKAKPMRRAARYDGFFPVNLPHADEFAKMVETITALREDDEKPYDFAIGVPAGTDLEPYAKAGATWWMAEFPWDDLSVDAVRGVLREGPA</sequence>
<accession>A0ABQ3M6B4</accession>
<name>A0ABQ3M6B4_9PSEU</name>
<dbReference type="InterPro" id="IPR050172">
    <property type="entry name" value="SsuD_RutA_monooxygenase"/>
</dbReference>
<evidence type="ECO:0000256" key="3">
    <source>
        <dbReference type="ARBA" id="ARBA00023002"/>
    </source>
</evidence>
<dbReference type="InterPro" id="IPR036661">
    <property type="entry name" value="Luciferase-like_sf"/>
</dbReference>
<evidence type="ECO:0000313" key="7">
    <source>
        <dbReference type="Proteomes" id="UP000635387"/>
    </source>
</evidence>
<gene>
    <name evidence="6" type="ORF">GCM10017790_69910</name>
</gene>
<evidence type="ECO:0000256" key="2">
    <source>
        <dbReference type="ARBA" id="ARBA00022643"/>
    </source>
</evidence>
<dbReference type="Gene3D" id="3.20.20.30">
    <property type="entry name" value="Luciferase-like domain"/>
    <property type="match status" value="1"/>
</dbReference>
<dbReference type="SUPFAM" id="SSF51679">
    <property type="entry name" value="Bacterial luciferase-like"/>
    <property type="match status" value="1"/>
</dbReference>
<organism evidence="6 7">
    <name type="scientific">Amycolatopsis oliviviridis</name>
    <dbReference type="NCBI Taxonomy" id="1471590"/>
    <lineage>
        <taxon>Bacteria</taxon>
        <taxon>Bacillati</taxon>
        <taxon>Actinomycetota</taxon>
        <taxon>Actinomycetes</taxon>
        <taxon>Pseudonocardiales</taxon>
        <taxon>Pseudonocardiaceae</taxon>
        <taxon>Amycolatopsis</taxon>
    </lineage>
</organism>